<protein>
    <recommendedName>
        <fullName evidence="6">Calcium-binding protein</fullName>
    </recommendedName>
</protein>
<dbReference type="GO" id="GO:0005509">
    <property type="term" value="F:calcium ion binding"/>
    <property type="evidence" value="ECO:0007669"/>
    <property type="project" value="InterPro"/>
</dbReference>
<proteinExistence type="predicted"/>
<evidence type="ECO:0000256" key="3">
    <source>
        <dbReference type="SAM" id="MobiDB-lite"/>
    </source>
</evidence>
<dbReference type="GO" id="GO:0005576">
    <property type="term" value="C:extracellular region"/>
    <property type="evidence" value="ECO:0007669"/>
    <property type="project" value="UniProtKB-SubCell"/>
</dbReference>
<dbReference type="InterPro" id="IPR050557">
    <property type="entry name" value="RTX_toxin/Mannuronan_C5-epim"/>
</dbReference>
<organism evidence="4 5">
    <name type="scientific">Leptolyngbya boryana NIES-2135</name>
    <dbReference type="NCBI Taxonomy" id="1973484"/>
    <lineage>
        <taxon>Bacteria</taxon>
        <taxon>Bacillati</taxon>
        <taxon>Cyanobacteriota</taxon>
        <taxon>Cyanophyceae</taxon>
        <taxon>Leptolyngbyales</taxon>
        <taxon>Leptolyngbyaceae</taxon>
        <taxon>Leptolyngbya group</taxon>
        <taxon>Leptolyngbya</taxon>
    </lineage>
</organism>
<dbReference type="EMBL" id="AP018204">
    <property type="protein sequence ID" value="BAY59194.1"/>
    <property type="molecule type" value="Genomic_DNA"/>
</dbReference>
<dbReference type="InterPro" id="IPR001343">
    <property type="entry name" value="Hemolysn_Ca-bd"/>
</dbReference>
<keyword evidence="4" id="KW-0614">Plasmid</keyword>
<dbReference type="PANTHER" id="PTHR38340:SF1">
    <property type="entry name" value="S-LAYER PROTEIN"/>
    <property type="match status" value="1"/>
</dbReference>
<dbReference type="PANTHER" id="PTHR38340">
    <property type="entry name" value="S-LAYER PROTEIN"/>
    <property type="match status" value="1"/>
</dbReference>
<dbReference type="SUPFAM" id="SSF51120">
    <property type="entry name" value="beta-Roll"/>
    <property type="match status" value="2"/>
</dbReference>
<sequence>MAQKFPVFPTVPTRGGTRNNDVLLGDSNRGNTLVGNGGSDRIVGGRGNDVLVSGDASNFILPTPMPTSPEAMTPLAPTTPAIQPLTGTPGNDTLNGTEQAEIITAGKGSDTISGNGGNDFFIWNPGDGPDIVHGGAGLDTSVINGGAEGELSMLRMNNGVAVFNRLTQTPFSVTHDGTEVVQVESNEGNDILIADKIAGSGASLLAFSGGGGNDVLFAGTVDTEVSTTGGAGDDILIGGQKLNTIDGGSGNDFLVGNQGMDRFVFSSGKPFNTTDLGVDTIANFNPTQDKIHLSKATFASIATQPGQTLGASDFARVDSDEAAALSAAKITYVQPTGSSSGKLFYNANGAEAGLGNGAQFAVVAGAPALSDQNFALVA</sequence>
<evidence type="ECO:0000313" key="4">
    <source>
        <dbReference type="EMBL" id="BAY59194.1"/>
    </source>
</evidence>
<dbReference type="AlphaFoldDB" id="A0A1Z4JR58"/>
<name>A0A1Z4JR58_LEPBY</name>
<keyword evidence="2" id="KW-0964">Secreted</keyword>
<dbReference type="PRINTS" id="PR00313">
    <property type="entry name" value="CABNDNGRPT"/>
</dbReference>
<keyword evidence="5" id="KW-1185">Reference proteome</keyword>
<accession>A0A1Z4JR58</accession>
<dbReference type="Gene3D" id="2.150.10.10">
    <property type="entry name" value="Serralysin-like metalloprotease, C-terminal"/>
    <property type="match status" value="2"/>
</dbReference>
<gene>
    <name evidence="4" type="ORF">NIES2135_60710</name>
</gene>
<geneLocation type="plasmid" evidence="4">
    <name>plasmid1</name>
</geneLocation>
<evidence type="ECO:0000313" key="5">
    <source>
        <dbReference type="Proteomes" id="UP000217895"/>
    </source>
</evidence>
<reference evidence="4 5" key="1">
    <citation type="submission" date="2017-06" db="EMBL/GenBank/DDBJ databases">
        <title>Genome sequencing of cyanobaciteial culture collection at National Institute for Environmental Studies (NIES).</title>
        <authorList>
            <person name="Hirose Y."/>
            <person name="Shimura Y."/>
            <person name="Fujisawa T."/>
            <person name="Nakamura Y."/>
            <person name="Kawachi M."/>
        </authorList>
    </citation>
    <scope>NUCLEOTIDE SEQUENCE [LARGE SCALE GENOMIC DNA]</scope>
    <source>
        <strain evidence="4 5">NIES-2135</strain>
        <plasmid evidence="5">Plasmid Plasmid1 dna</plasmid>
    </source>
</reference>
<dbReference type="Pfam" id="PF00353">
    <property type="entry name" value="HemolysinCabind"/>
    <property type="match status" value="4"/>
</dbReference>
<evidence type="ECO:0008006" key="6">
    <source>
        <dbReference type="Google" id="ProtNLM"/>
    </source>
</evidence>
<evidence type="ECO:0000256" key="2">
    <source>
        <dbReference type="ARBA" id="ARBA00022525"/>
    </source>
</evidence>
<dbReference type="Proteomes" id="UP000217895">
    <property type="component" value="Plasmid Plasmid1 dna"/>
</dbReference>
<evidence type="ECO:0000256" key="1">
    <source>
        <dbReference type="ARBA" id="ARBA00004613"/>
    </source>
</evidence>
<dbReference type="InterPro" id="IPR011049">
    <property type="entry name" value="Serralysin-like_metalloprot_C"/>
</dbReference>
<feature type="region of interest" description="Disordered" evidence="3">
    <location>
        <begin position="1"/>
        <end position="20"/>
    </location>
</feature>
<comment type="subcellular location">
    <subcellularLocation>
        <location evidence="1">Secreted</location>
    </subcellularLocation>
</comment>